<organism evidence="2 3">
    <name type="scientific">Flavobacterium zepuense</name>
    <dbReference type="NCBI Taxonomy" id="2593302"/>
    <lineage>
        <taxon>Bacteria</taxon>
        <taxon>Pseudomonadati</taxon>
        <taxon>Bacteroidota</taxon>
        <taxon>Flavobacteriia</taxon>
        <taxon>Flavobacteriales</taxon>
        <taxon>Flavobacteriaceae</taxon>
        <taxon>Flavobacterium</taxon>
    </lineage>
</organism>
<keyword evidence="1" id="KW-0472">Membrane</keyword>
<dbReference type="InterPro" id="IPR050739">
    <property type="entry name" value="MFP"/>
</dbReference>
<keyword evidence="1" id="KW-0812">Transmembrane</keyword>
<keyword evidence="1" id="KW-1133">Transmembrane helix</keyword>
<dbReference type="Gene3D" id="2.40.50.100">
    <property type="match status" value="1"/>
</dbReference>
<dbReference type="SUPFAM" id="SSF56954">
    <property type="entry name" value="Outer membrane efflux proteins (OEP)"/>
    <property type="match status" value="1"/>
</dbReference>
<dbReference type="GO" id="GO:0015562">
    <property type="term" value="F:efflux transmembrane transporter activity"/>
    <property type="evidence" value="ECO:0007669"/>
    <property type="project" value="InterPro"/>
</dbReference>
<dbReference type="PANTHER" id="PTHR30386">
    <property type="entry name" value="MEMBRANE FUSION SUBUNIT OF EMRAB-TOLC MULTIDRUG EFFLUX PUMP"/>
    <property type="match status" value="1"/>
</dbReference>
<sequence>MLNISKNNEVLLTPGKYASITSVARRPHYKTLNKIIIGFLIFLIACLFLPWTQNISGDGAVTTLKPDHRPQTVHNAIAGRIEKWYVQEGDYVKKGDTILFISEIKEDYLDPNLVANTQQQVDAKKMAVESYGDKVNSLENQSQSLGTERQLKLQQARNKIKQAHLKIKSDSMDLEAVKTQLRIAQTQFNRSTALNKEGLKPMTDVEQKRLKLQEAEAYIITQENKLLSSQNELINARVEINRITAEYAEKISKSQSDKFTALSTQYDTEAQVNKLQNQYVNYSMRNGLYYITAPQSGYVNRALIAGLGETIKEGSAIVSIMPAGYDIAVETYVNPIDLPLVHRGAKVRVWFDGWPRIVFSGWPELSYGTYGGRVVAIENFISPNGKYRILISPDSDAEKWPKELSIGAGAQSIALLETVPVWYEIWRNLNGFPPNYYKPNVDDVKSKEKK</sequence>
<dbReference type="PANTHER" id="PTHR30386:SF27">
    <property type="entry name" value="MEMBRANE FUSION PROTEIN (MFP) FAMILY PROTEIN"/>
    <property type="match status" value="1"/>
</dbReference>
<feature type="transmembrane region" description="Helical" evidence="1">
    <location>
        <begin position="35"/>
        <end position="52"/>
    </location>
</feature>
<dbReference type="RefSeq" id="WP_143372181.1">
    <property type="nucleotide sequence ID" value="NZ_VJVZ01000002.1"/>
</dbReference>
<evidence type="ECO:0000256" key="1">
    <source>
        <dbReference type="SAM" id="Phobius"/>
    </source>
</evidence>
<reference evidence="2 3" key="1">
    <citation type="submission" date="2019-07" db="EMBL/GenBank/DDBJ databases">
        <title>Flavobacterium sp. nov., isolated from glacier ice.</title>
        <authorList>
            <person name="Liu Q."/>
            <person name="Xin Y.-H."/>
        </authorList>
    </citation>
    <scope>NUCLEOTIDE SEQUENCE [LARGE SCALE GENOMIC DNA]</scope>
    <source>
        <strain evidence="2 3">ZT4R6</strain>
    </source>
</reference>
<dbReference type="Proteomes" id="UP000320643">
    <property type="component" value="Unassembled WGS sequence"/>
</dbReference>
<protein>
    <submittedName>
        <fullName evidence="2">HlyD family efflux transporter periplasmic adaptor subunit</fullName>
    </submittedName>
</protein>
<gene>
    <name evidence="2" type="ORF">FMM05_04705</name>
</gene>
<dbReference type="SUPFAM" id="SSF51230">
    <property type="entry name" value="Single hybrid motif"/>
    <property type="match status" value="1"/>
</dbReference>
<name>A0A552V881_9FLAO</name>
<dbReference type="OrthoDB" id="9760528at2"/>
<evidence type="ECO:0000313" key="3">
    <source>
        <dbReference type="Proteomes" id="UP000320643"/>
    </source>
</evidence>
<dbReference type="InterPro" id="IPR011053">
    <property type="entry name" value="Single_hybrid_motif"/>
</dbReference>
<accession>A0A552V881</accession>
<proteinExistence type="predicted"/>
<keyword evidence="3" id="KW-1185">Reference proteome</keyword>
<dbReference type="EMBL" id="VJVZ01000002">
    <property type="protein sequence ID" value="TRW26683.1"/>
    <property type="molecule type" value="Genomic_DNA"/>
</dbReference>
<dbReference type="AlphaFoldDB" id="A0A552V881"/>
<comment type="caution">
    <text evidence="2">The sequence shown here is derived from an EMBL/GenBank/DDBJ whole genome shotgun (WGS) entry which is preliminary data.</text>
</comment>
<evidence type="ECO:0000313" key="2">
    <source>
        <dbReference type="EMBL" id="TRW26683.1"/>
    </source>
</evidence>